<evidence type="ECO:0000313" key="1">
    <source>
        <dbReference type="EMBL" id="GAA0141283.1"/>
    </source>
</evidence>
<dbReference type="PANTHER" id="PTHR33240">
    <property type="entry name" value="OS08G0508500 PROTEIN"/>
    <property type="match status" value="1"/>
</dbReference>
<keyword evidence="2" id="KW-1185">Reference proteome</keyword>
<organism evidence="1 2">
    <name type="scientific">Lithospermum erythrorhizon</name>
    <name type="common">Purple gromwell</name>
    <name type="synonym">Lithospermum officinale var. erythrorhizon</name>
    <dbReference type="NCBI Taxonomy" id="34254"/>
    <lineage>
        <taxon>Eukaryota</taxon>
        <taxon>Viridiplantae</taxon>
        <taxon>Streptophyta</taxon>
        <taxon>Embryophyta</taxon>
        <taxon>Tracheophyta</taxon>
        <taxon>Spermatophyta</taxon>
        <taxon>Magnoliopsida</taxon>
        <taxon>eudicotyledons</taxon>
        <taxon>Gunneridae</taxon>
        <taxon>Pentapetalae</taxon>
        <taxon>asterids</taxon>
        <taxon>lamiids</taxon>
        <taxon>Boraginales</taxon>
        <taxon>Boraginaceae</taxon>
        <taxon>Boraginoideae</taxon>
        <taxon>Lithospermeae</taxon>
        <taxon>Lithospermum</taxon>
    </lineage>
</organism>
<dbReference type="PANTHER" id="PTHR33240:SF15">
    <property type="entry name" value="GAG-PRO-LIKE PROTEIN"/>
    <property type="match status" value="1"/>
</dbReference>
<dbReference type="Proteomes" id="UP001454036">
    <property type="component" value="Unassembled WGS sequence"/>
</dbReference>
<name>A0AAV3NQS6_LITER</name>
<gene>
    <name evidence="1" type="ORF">LIER_02460</name>
</gene>
<comment type="caution">
    <text evidence="1">The sequence shown here is derived from an EMBL/GenBank/DDBJ whole genome shotgun (WGS) entry which is preliminary data.</text>
</comment>
<reference evidence="1 2" key="1">
    <citation type="submission" date="2024-01" db="EMBL/GenBank/DDBJ databases">
        <title>The complete chloroplast genome sequence of Lithospermum erythrorhizon: insights into the phylogenetic relationship among Boraginaceae species and the maternal lineages of purple gromwells.</title>
        <authorList>
            <person name="Okada T."/>
            <person name="Watanabe K."/>
        </authorList>
    </citation>
    <scope>NUCLEOTIDE SEQUENCE [LARGE SCALE GENOMIC DNA]</scope>
</reference>
<evidence type="ECO:0000313" key="2">
    <source>
        <dbReference type="Proteomes" id="UP001454036"/>
    </source>
</evidence>
<dbReference type="AlphaFoldDB" id="A0AAV3NQS6"/>
<protein>
    <submittedName>
        <fullName evidence="1">Uncharacterized protein</fullName>
    </submittedName>
</protein>
<sequence length="110" mass="12047">MVDPISGGIDGGGDISNARRRYARRSIYALSPMMTIDREPITFSESELAGLELPHDNPLVISPIIANFMVARILVDMGSLADILYLQAYDRLGLPRKDLKPVSTPLTGFT</sequence>
<accession>A0AAV3NQS6</accession>
<proteinExistence type="predicted"/>
<dbReference type="EMBL" id="BAABME010000266">
    <property type="protein sequence ID" value="GAA0141283.1"/>
    <property type="molecule type" value="Genomic_DNA"/>
</dbReference>